<dbReference type="EC" id="1.5.1.-" evidence="4"/>
<evidence type="ECO:0000313" key="4">
    <source>
        <dbReference type="EMBL" id="MBP2387640.1"/>
    </source>
</evidence>
<dbReference type="PANTHER" id="PTHR30466:SF1">
    <property type="entry name" value="FMN REDUCTASE (NADH) RUTF"/>
    <property type="match status" value="1"/>
</dbReference>
<accession>A0ABS4XGS4</accession>
<reference evidence="4 5" key="1">
    <citation type="submission" date="2021-03" db="EMBL/GenBank/DDBJ databases">
        <title>Sequencing the genomes of 1000 actinobacteria strains.</title>
        <authorList>
            <person name="Klenk H.-P."/>
        </authorList>
    </citation>
    <scope>NUCLEOTIDE SEQUENCE [LARGE SCALE GENOMIC DNA]</scope>
    <source>
        <strain evidence="4 5">DSM 15797</strain>
    </source>
</reference>
<comment type="caution">
    <text evidence="4">The sequence shown here is derived from an EMBL/GenBank/DDBJ whole genome shotgun (WGS) entry which is preliminary data.</text>
</comment>
<dbReference type="SMART" id="SM00903">
    <property type="entry name" value="Flavin_Reduct"/>
    <property type="match status" value="1"/>
</dbReference>
<feature type="compositionally biased region" description="Polar residues" evidence="2">
    <location>
        <begin position="1"/>
        <end position="10"/>
    </location>
</feature>
<dbReference type="EMBL" id="JAGIOF010000001">
    <property type="protein sequence ID" value="MBP2387640.1"/>
    <property type="molecule type" value="Genomic_DNA"/>
</dbReference>
<keyword evidence="1 4" id="KW-0560">Oxidoreductase</keyword>
<dbReference type="SUPFAM" id="SSF50475">
    <property type="entry name" value="FMN-binding split barrel"/>
    <property type="match status" value="1"/>
</dbReference>
<protein>
    <submittedName>
        <fullName evidence="4">Flavin reductase</fullName>
        <ecNumber evidence="4">1.5.1.-</ecNumber>
    </submittedName>
</protein>
<sequence>MNIQTGTISGRSKEVDSMSTSVKPAVTVGLKSNPEALRNSFVEAMGRAATGVTIVGTDGPSGRYAQTVSAMCSVTADPTTLLVCVNRKSPLNEAIVKHGVFSVSLLGRQHDHVADTFAGRPWPGKERWDFTCGEWAPLPSGCPTLVDALASFDCILRQVVECGTHYIYFGNVTAVGGQPGEPLTYHARTYGKPEPVEPSVFPDYPGSGPVR</sequence>
<gene>
    <name evidence="4" type="ORF">JOF47_003151</name>
</gene>
<evidence type="ECO:0000256" key="2">
    <source>
        <dbReference type="SAM" id="MobiDB-lite"/>
    </source>
</evidence>
<proteinExistence type="predicted"/>
<organism evidence="4 5">
    <name type="scientific">Paeniglutamicibacter kerguelensis</name>
    <dbReference type="NCBI Taxonomy" id="254788"/>
    <lineage>
        <taxon>Bacteria</taxon>
        <taxon>Bacillati</taxon>
        <taxon>Actinomycetota</taxon>
        <taxon>Actinomycetes</taxon>
        <taxon>Micrococcales</taxon>
        <taxon>Micrococcaceae</taxon>
        <taxon>Paeniglutamicibacter</taxon>
    </lineage>
</organism>
<keyword evidence="5" id="KW-1185">Reference proteome</keyword>
<feature type="region of interest" description="Disordered" evidence="2">
    <location>
        <begin position="1"/>
        <end position="20"/>
    </location>
</feature>
<evidence type="ECO:0000313" key="5">
    <source>
        <dbReference type="Proteomes" id="UP001296993"/>
    </source>
</evidence>
<dbReference type="InterPro" id="IPR050268">
    <property type="entry name" value="NADH-dep_flavin_reductase"/>
</dbReference>
<dbReference type="Pfam" id="PF01613">
    <property type="entry name" value="Flavin_Reduct"/>
    <property type="match status" value="1"/>
</dbReference>
<evidence type="ECO:0000259" key="3">
    <source>
        <dbReference type="SMART" id="SM00903"/>
    </source>
</evidence>
<dbReference type="Gene3D" id="2.30.110.10">
    <property type="entry name" value="Electron Transport, Fmn-binding Protein, Chain A"/>
    <property type="match status" value="1"/>
</dbReference>
<dbReference type="GO" id="GO:0016491">
    <property type="term" value="F:oxidoreductase activity"/>
    <property type="evidence" value="ECO:0007669"/>
    <property type="project" value="UniProtKB-KW"/>
</dbReference>
<feature type="domain" description="Flavin reductase like" evidence="3">
    <location>
        <begin position="45"/>
        <end position="192"/>
    </location>
</feature>
<evidence type="ECO:0000256" key="1">
    <source>
        <dbReference type="ARBA" id="ARBA00023002"/>
    </source>
</evidence>
<dbReference type="RefSeq" id="WP_210000027.1">
    <property type="nucleotide sequence ID" value="NZ_BAAAJY010000001.1"/>
</dbReference>
<dbReference type="Proteomes" id="UP001296993">
    <property type="component" value="Unassembled WGS sequence"/>
</dbReference>
<dbReference type="InterPro" id="IPR012349">
    <property type="entry name" value="Split_barrel_FMN-bd"/>
</dbReference>
<dbReference type="PANTHER" id="PTHR30466">
    <property type="entry name" value="FLAVIN REDUCTASE"/>
    <property type="match status" value="1"/>
</dbReference>
<name>A0ABS4XGS4_9MICC</name>
<dbReference type="InterPro" id="IPR002563">
    <property type="entry name" value="Flavin_Rdtase-like_dom"/>
</dbReference>